<dbReference type="InterPro" id="IPR028098">
    <property type="entry name" value="Glyco_trans_4-like_N"/>
</dbReference>
<dbReference type="InterPro" id="IPR001296">
    <property type="entry name" value="Glyco_trans_1"/>
</dbReference>
<organism evidence="5 6">
    <name type="scientific">Kutzneria viridogrisea</name>
    <dbReference type="NCBI Taxonomy" id="47990"/>
    <lineage>
        <taxon>Bacteria</taxon>
        <taxon>Bacillati</taxon>
        <taxon>Actinomycetota</taxon>
        <taxon>Actinomycetes</taxon>
        <taxon>Pseudonocardiales</taxon>
        <taxon>Pseudonocardiaceae</taxon>
        <taxon>Kutzneria</taxon>
    </lineage>
</organism>
<dbReference type="RefSeq" id="WP_025361461.1">
    <property type="nucleotide sequence ID" value="NZ_BAAABQ010000052.1"/>
</dbReference>
<dbReference type="PANTHER" id="PTHR45947:SF3">
    <property type="entry name" value="SULFOQUINOVOSYL TRANSFERASE SQD2"/>
    <property type="match status" value="1"/>
</dbReference>
<dbReference type="SUPFAM" id="SSF53756">
    <property type="entry name" value="UDP-Glycosyltransferase/glycogen phosphorylase"/>
    <property type="match status" value="1"/>
</dbReference>
<keyword evidence="1 5" id="KW-0328">Glycosyltransferase</keyword>
<name>A0ABR6BYG9_9PSEU</name>
<keyword evidence="6" id="KW-1185">Reference proteome</keyword>
<keyword evidence="2 5" id="KW-0808">Transferase</keyword>
<reference evidence="5 6" key="1">
    <citation type="submission" date="2020-08" db="EMBL/GenBank/DDBJ databases">
        <title>Genomic Encyclopedia of Archaeal and Bacterial Type Strains, Phase II (KMG-II): from individual species to whole genera.</title>
        <authorList>
            <person name="Goeker M."/>
        </authorList>
    </citation>
    <scope>NUCLEOTIDE SEQUENCE [LARGE SCALE GENOMIC DNA]</scope>
    <source>
        <strain evidence="5 6">DSM 43850</strain>
    </source>
</reference>
<evidence type="ECO:0000259" key="4">
    <source>
        <dbReference type="Pfam" id="PF13439"/>
    </source>
</evidence>
<dbReference type="EC" id="2.4.1.-" evidence="5"/>
<evidence type="ECO:0000313" key="5">
    <source>
        <dbReference type="EMBL" id="MBA8931627.1"/>
    </source>
</evidence>
<gene>
    <name evidence="5" type="ORF">BC739_008879</name>
</gene>
<sequence>MRVAIVTESFLPQVNGVTNSVIQVLAHLRRHGFPAMVVAPGMGGPDRHEDTPVVRVPAVDFPFVTSLPVGLPTRRVLTALTEFRPDVVHLASPFVLGARGLSAARKLGMPTVAVYQTDVAGFASSYGLGLGARTAWRWMRRLHTLADRTLAPSTWAVRELIERGVPRVHRWGRGVDVERFHPRKRDEALRAELAPNGELLVGFVGRLAPEKRVDRLGALADLPGVRVVVVGAGPEEQALREQLPDAAFLGMRTGEELARVYASLDVFAHTGPHETFCQTVQEALASGVPALAPEAGGPTDLIDHGRTGFLLPPWPTERFTEALRQSVLDLRDKTTRAAMGVAARRSVLARTWPVVCEELIGHYAEVLDQPELRCA</sequence>
<accession>A0ABR6BYG9</accession>
<dbReference type="Pfam" id="PF13439">
    <property type="entry name" value="Glyco_transf_4"/>
    <property type="match status" value="1"/>
</dbReference>
<dbReference type="InterPro" id="IPR050194">
    <property type="entry name" value="Glycosyltransferase_grp1"/>
</dbReference>
<feature type="domain" description="Glycosyltransferase subfamily 4-like N-terminal" evidence="4">
    <location>
        <begin position="14"/>
        <end position="179"/>
    </location>
</feature>
<comment type="caution">
    <text evidence="5">The sequence shown here is derived from an EMBL/GenBank/DDBJ whole genome shotgun (WGS) entry which is preliminary data.</text>
</comment>
<dbReference type="EMBL" id="JACJID010000009">
    <property type="protein sequence ID" value="MBA8931627.1"/>
    <property type="molecule type" value="Genomic_DNA"/>
</dbReference>
<evidence type="ECO:0000313" key="6">
    <source>
        <dbReference type="Proteomes" id="UP000517916"/>
    </source>
</evidence>
<dbReference type="GO" id="GO:0016757">
    <property type="term" value="F:glycosyltransferase activity"/>
    <property type="evidence" value="ECO:0007669"/>
    <property type="project" value="UniProtKB-KW"/>
</dbReference>
<dbReference type="Gene3D" id="3.40.50.2000">
    <property type="entry name" value="Glycogen Phosphorylase B"/>
    <property type="match status" value="2"/>
</dbReference>
<proteinExistence type="predicted"/>
<evidence type="ECO:0000256" key="1">
    <source>
        <dbReference type="ARBA" id="ARBA00022676"/>
    </source>
</evidence>
<protein>
    <submittedName>
        <fullName evidence="5">Phosphatidylinositol alpha 1,6-mannosyltransferase</fullName>
        <ecNumber evidence="5">2.4.1.-</ecNumber>
    </submittedName>
</protein>
<dbReference type="Pfam" id="PF00534">
    <property type="entry name" value="Glycos_transf_1"/>
    <property type="match status" value="1"/>
</dbReference>
<evidence type="ECO:0000259" key="3">
    <source>
        <dbReference type="Pfam" id="PF00534"/>
    </source>
</evidence>
<dbReference type="Proteomes" id="UP000517916">
    <property type="component" value="Unassembled WGS sequence"/>
</dbReference>
<evidence type="ECO:0000256" key="2">
    <source>
        <dbReference type="ARBA" id="ARBA00022679"/>
    </source>
</evidence>
<dbReference type="PANTHER" id="PTHR45947">
    <property type="entry name" value="SULFOQUINOVOSYL TRANSFERASE SQD2"/>
    <property type="match status" value="1"/>
</dbReference>
<feature type="domain" description="Glycosyl transferase family 1" evidence="3">
    <location>
        <begin position="186"/>
        <end position="344"/>
    </location>
</feature>
<dbReference type="CDD" id="cd03814">
    <property type="entry name" value="GT4-like"/>
    <property type="match status" value="1"/>
</dbReference>